<proteinExistence type="predicted"/>
<comment type="caution">
    <text evidence="1">The sequence shown here is derived from an EMBL/GenBank/DDBJ whole genome shotgun (WGS) entry which is preliminary data.</text>
</comment>
<dbReference type="Proteomes" id="UP001215598">
    <property type="component" value="Unassembled WGS sequence"/>
</dbReference>
<protein>
    <submittedName>
        <fullName evidence="1">Uncharacterized protein</fullName>
    </submittedName>
</protein>
<reference evidence="1" key="1">
    <citation type="submission" date="2023-03" db="EMBL/GenBank/DDBJ databases">
        <title>Massive genome expansion in bonnet fungi (Mycena s.s.) driven by repeated elements and novel gene families across ecological guilds.</title>
        <authorList>
            <consortium name="Lawrence Berkeley National Laboratory"/>
            <person name="Harder C.B."/>
            <person name="Miyauchi S."/>
            <person name="Viragh M."/>
            <person name="Kuo A."/>
            <person name="Thoen E."/>
            <person name="Andreopoulos B."/>
            <person name="Lu D."/>
            <person name="Skrede I."/>
            <person name="Drula E."/>
            <person name="Henrissat B."/>
            <person name="Morin E."/>
            <person name="Kohler A."/>
            <person name="Barry K."/>
            <person name="LaButti K."/>
            <person name="Morin E."/>
            <person name="Salamov A."/>
            <person name="Lipzen A."/>
            <person name="Mereny Z."/>
            <person name="Hegedus B."/>
            <person name="Baldrian P."/>
            <person name="Stursova M."/>
            <person name="Weitz H."/>
            <person name="Taylor A."/>
            <person name="Grigoriev I.V."/>
            <person name="Nagy L.G."/>
            <person name="Martin F."/>
            <person name="Kauserud H."/>
        </authorList>
    </citation>
    <scope>NUCLEOTIDE SEQUENCE</scope>
    <source>
        <strain evidence="1">CBHHK182m</strain>
    </source>
</reference>
<dbReference type="AlphaFoldDB" id="A0AAD7NDB8"/>
<organism evidence="1 2">
    <name type="scientific">Mycena metata</name>
    <dbReference type="NCBI Taxonomy" id="1033252"/>
    <lineage>
        <taxon>Eukaryota</taxon>
        <taxon>Fungi</taxon>
        <taxon>Dikarya</taxon>
        <taxon>Basidiomycota</taxon>
        <taxon>Agaricomycotina</taxon>
        <taxon>Agaricomycetes</taxon>
        <taxon>Agaricomycetidae</taxon>
        <taxon>Agaricales</taxon>
        <taxon>Marasmiineae</taxon>
        <taxon>Mycenaceae</taxon>
        <taxon>Mycena</taxon>
    </lineage>
</organism>
<name>A0AAD7NDB8_9AGAR</name>
<dbReference type="EMBL" id="JARKIB010000045">
    <property type="protein sequence ID" value="KAJ7757142.1"/>
    <property type="molecule type" value="Genomic_DNA"/>
</dbReference>
<accession>A0AAD7NDB8</accession>
<keyword evidence="2" id="KW-1185">Reference proteome</keyword>
<evidence type="ECO:0000313" key="1">
    <source>
        <dbReference type="EMBL" id="KAJ7757142.1"/>
    </source>
</evidence>
<gene>
    <name evidence="1" type="ORF">B0H16DRAFT_1885839</name>
</gene>
<sequence length="86" mass="9726">MSSSSYTTYPYRHTSRFSHPGGPLSMLPVRFPMDSVEDQIQDLLLLSQAAAAAQPTRPGMVSRIFRRIKDGARRGLKKVKELARRH</sequence>
<evidence type="ECO:0000313" key="2">
    <source>
        <dbReference type="Proteomes" id="UP001215598"/>
    </source>
</evidence>